<dbReference type="InterPro" id="IPR050738">
    <property type="entry name" value="Sulfatase"/>
</dbReference>
<evidence type="ECO:0000256" key="1">
    <source>
        <dbReference type="ARBA" id="ARBA00008779"/>
    </source>
</evidence>
<keyword evidence="4" id="KW-0106">Calcium</keyword>
<comment type="similarity">
    <text evidence="1">Belongs to the sulfatase family.</text>
</comment>
<accession>A0A1H5HJ59</accession>
<gene>
    <name evidence="6" type="ORF">SAMN04488554_1976</name>
</gene>
<dbReference type="STRING" id="648782.SAMN04488554_1976"/>
<dbReference type="Gene3D" id="3.30.1120.10">
    <property type="match status" value="1"/>
</dbReference>
<dbReference type="RefSeq" id="WP_089772751.1">
    <property type="nucleotide sequence ID" value="NZ_FNTX01000001.1"/>
</dbReference>
<name>A0A1H5HJ59_9MICO</name>
<evidence type="ECO:0000256" key="2">
    <source>
        <dbReference type="ARBA" id="ARBA00022723"/>
    </source>
</evidence>
<protein>
    <submittedName>
        <fullName evidence="6">Arylsulfatase</fullName>
    </submittedName>
</protein>
<dbReference type="Proteomes" id="UP000199220">
    <property type="component" value="Unassembled WGS sequence"/>
</dbReference>
<dbReference type="Pfam" id="PF00884">
    <property type="entry name" value="Sulfatase"/>
    <property type="match status" value="1"/>
</dbReference>
<sequence length="525" mass="59038">MTHLDRPNIIVILADDMGFSDLGCFGSEIHTPNLDRLGGKGLRFTQMYTAARCCPSRASLLTGLHPHQAGIGHMVTDLGYPAYQGYLNDQCVTLAEALRADGYTTLMSGKWHVGGDYDLLDSATWKPGEAGYPTPRQRGFDRFYGIMSGAASYYYPRTLMRDDEFIEPPASGFYLTDEISAEAVEMVDLASQDDQPFFLYLSYTAPHWPLHAHDEDITRYEGHYRQGWDAIRSARHERLTALGLIDRRWQVPQDPAARPWSDAVDIDWEAARMAAYAAQIESMDRGIGRVLDTLARHGQEDNTLIIFLSDNGGCAEPIPSEKSKYSTPTGDGRPMRIGNIAGLRPGPADTFMSYDASWAHASNTPFRRFKRWVHEGGISTPCIVSWPDRISEPSIVHEPTHLVDIYASCLDAAGVHYPDEYNEHKTTPMAGESFTRVFDGKSWSREQPIIWEHEGNRAVRAGDWKLVAEHGAPWELYNIADDRTETRDLADHEPQRVTTMTTTYDEWAERCGVLPWTSLETKAPR</sequence>
<dbReference type="InterPro" id="IPR017850">
    <property type="entry name" value="Alkaline_phosphatase_core_sf"/>
</dbReference>
<dbReference type="Gene3D" id="3.40.720.10">
    <property type="entry name" value="Alkaline Phosphatase, subunit A"/>
    <property type="match status" value="1"/>
</dbReference>
<dbReference type="PANTHER" id="PTHR42693">
    <property type="entry name" value="ARYLSULFATASE FAMILY MEMBER"/>
    <property type="match status" value="1"/>
</dbReference>
<dbReference type="FunFam" id="3.30.1120.10:FF:000008">
    <property type="entry name" value="Arylsulfatase"/>
    <property type="match status" value="1"/>
</dbReference>
<feature type="domain" description="Sulfatase N-terminal" evidence="5">
    <location>
        <begin position="7"/>
        <end position="415"/>
    </location>
</feature>
<dbReference type="GO" id="GO:0046872">
    <property type="term" value="F:metal ion binding"/>
    <property type="evidence" value="ECO:0007669"/>
    <property type="project" value="UniProtKB-KW"/>
</dbReference>
<dbReference type="GO" id="GO:0004065">
    <property type="term" value="F:arylsulfatase activity"/>
    <property type="evidence" value="ECO:0007669"/>
    <property type="project" value="TreeGrafter"/>
</dbReference>
<dbReference type="SUPFAM" id="SSF53649">
    <property type="entry name" value="Alkaline phosphatase-like"/>
    <property type="match status" value="1"/>
</dbReference>
<dbReference type="PANTHER" id="PTHR42693:SF33">
    <property type="entry name" value="ARYLSULFATASE"/>
    <property type="match status" value="1"/>
</dbReference>
<organism evidence="6 7">
    <name type="scientific">Ruania alba</name>
    <dbReference type="NCBI Taxonomy" id="648782"/>
    <lineage>
        <taxon>Bacteria</taxon>
        <taxon>Bacillati</taxon>
        <taxon>Actinomycetota</taxon>
        <taxon>Actinomycetes</taxon>
        <taxon>Micrococcales</taxon>
        <taxon>Ruaniaceae</taxon>
        <taxon>Ruania</taxon>
    </lineage>
</organism>
<keyword evidence="3" id="KW-0378">Hydrolase</keyword>
<evidence type="ECO:0000256" key="3">
    <source>
        <dbReference type="ARBA" id="ARBA00022801"/>
    </source>
</evidence>
<keyword evidence="2" id="KW-0479">Metal-binding</keyword>
<reference evidence="7" key="1">
    <citation type="submission" date="2016-10" db="EMBL/GenBank/DDBJ databases">
        <authorList>
            <person name="Varghese N."/>
            <person name="Submissions S."/>
        </authorList>
    </citation>
    <scope>NUCLEOTIDE SEQUENCE [LARGE SCALE GENOMIC DNA]</scope>
    <source>
        <strain evidence="7">DSM 21368</strain>
    </source>
</reference>
<evidence type="ECO:0000313" key="6">
    <source>
        <dbReference type="EMBL" id="SEE28023.1"/>
    </source>
</evidence>
<evidence type="ECO:0000256" key="4">
    <source>
        <dbReference type="ARBA" id="ARBA00022837"/>
    </source>
</evidence>
<keyword evidence="7" id="KW-1185">Reference proteome</keyword>
<dbReference type="InterPro" id="IPR000917">
    <property type="entry name" value="Sulfatase_N"/>
</dbReference>
<proteinExistence type="inferred from homology"/>
<evidence type="ECO:0000259" key="5">
    <source>
        <dbReference type="Pfam" id="PF00884"/>
    </source>
</evidence>
<dbReference type="CDD" id="cd16025">
    <property type="entry name" value="PAS_like"/>
    <property type="match status" value="1"/>
</dbReference>
<dbReference type="OrthoDB" id="9777306at2"/>
<dbReference type="InterPro" id="IPR024607">
    <property type="entry name" value="Sulfatase_CS"/>
</dbReference>
<dbReference type="PROSITE" id="PS00149">
    <property type="entry name" value="SULFATASE_2"/>
    <property type="match status" value="1"/>
</dbReference>
<dbReference type="EMBL" id="FNTX01000001">
    <property type="protein sequence ID" value="SEE28023.1"/>
    <property type="molecule type" value="Genomic_DNA"/>
</dbReference>
<dbReference type="AlphaFoldDB" id="A0A1H5HJ59"/>
<evidence type="ECO:0000313" key="7">
    <source>
        <dbReference type="Proteomes" id="UP000199220"/>
    </source>
</evidence>
<dbReference type="FunFam" id="3.40.720.10:FF:000047">
    <property type="entry name" value="Arylsulfatase"/>
    <property type="match status" value="1"/>
</dbReference>